<keyword evidence="1 2" id="KW-0238">DNA-binding</keyword>
<dbReference type="InterPro" id="IPR050342">
    <property type="entry name" value="HMGB"/>
</dbReference>
<reference evidence="5" key="1">
    <citation type="submission" date="2022-07" db="EMBL/GenBank/DDBJ databases">
        <title>The genome of Lyophyllum shimeji provides insight into the initial evolution of ectomycorrhizal fungal genome.</title>
        <authorList>
            <person name="Kobayashi Y."/>
            <person name="Shibata T."/>
            <person name="Hirakawa H."/>
            <person name="Shigenobu S."/>
            <person name="Nishiyama T."/>
            <person name="Yamada A."/>
            <person name="Hasebe M."/>
            <person name="Kawaguchi M."/>
        </authorList>
    </citation>
    <scope>NUCLEOTIDE SEQUENCE</scope>
    <source>
        <strain evidence="5">AT787</strain>
    </source>
</reference>
<evidence type="ECO:0000313" key="5">
    <source>
        <dbReference type="EMBL" id="GLB41033.1"/>
    </source>
</evidence>
<dbReference type="SUPFAM" id="SSF47095">
    <property type="entry name" value="HMG-box"/>
    <property type="match status" value="2"/>
</dbReference>
<dbReference type="OrthoDB" id="1919336at2759"/>
<dbReference type="PANTHER" id="PTHR48112:SF22">
    <property type="entry name" value="MITOCHONDRIAL TRANSCRIPTION FACTOR A, ISOFORM B"/>
    <property type="match status" value="1"/>
</dbReference>
<feature type="DNA-binding region" description="HMG box" evidence="2">
    <location>
        <begin position="205"/>
        <end position="272"/>
    </location>
</feature>
<protein>
    <recommendedName>
        <fullName evidence="4">HMG box domain-containing protein</fullName>
    </recommendedName>
</protein>
<feature type="region of interest" description="Disordered" evidence="3">
    <location>
        <begin position="58"/>
        <end position="93"/>
    </location>
</feature>
<gene>
    <name evidence="5" type="ORF">LshimejAT787_0902480</name>
</gene>
<dbReference type="EMBL" id="BRPK01000009">
    <property type="protein sequence ID" value="GLB41033.1"/>
    <property type="molecule type" value="Genomic_DNA"/>
</dbReference>
<accession>A0A9P3UPU9</accession>
<sequence length="277" mass="31047">MLSLLSVPFASRRVPFLAAALPQRPVFQSPSLTRSFLSSVFRAESSLAASEDRTSVADEFLSNPKSRSRKSDDTDASKSTQKGKRAKAAAKAERTVIPRGVKIPSFGPSAFTHFLANYYDTDHPKLTSETMILRSKEAAAAWAALPAYEKQKISAEARELRAKAREERAAFIASLDPGILKEINRRRVTKGKTRLIVHRENGNALKQPLNSYFMFAQEYRERHPEVQHEPAGEVSKKVAEEWRSMSDAEKEPWAARAKEALAEWHAAKERLRQDAVV</sequence>
<dbReference type="SMART" id="SM00398">
    <property type="entry name" value="HMG"/>
    <property type="match status" value="2"/>
</dbReference>
<dbReference type="PANTHER" id="PTHR48112">
    <property type="entry name" value="HIGH MOBILITY GROUP PROTEIN DSP1"/>
    <property type="match status" value="1"/>
</dbReference>
<keyword evidence="2" id="KW-0539">Nucleus</keyword>
<comment type="caution">
    <text evidence="5">The sequence shown here is derived from an EMBL/GenBank/DDBJ whole genome shotgun (WGS) entry which is preliminary data.</text>
</comment>
<organism evidence="5 6">
    <name type="scientific">Lyophyllum shimeji</name>
    <name type="common">Hon-shimeji</name>
    <name type="synonym">Tricholoma shimeji</name>
    <dbReference type="NCBI Taxonomy" id="47721"/>
    <lineage>
        <taxon>Eukaryota</taxon>
        <taxon>Fungi</taxon>
        <taxon>Dikarya</taxon>
        <taxon>Basidiomycota</taxon>
        <taxon>Agaricomycotina</taxon>
        <taxon>Agaricomycetes</taxon>
        <taxon>Agaricomycetidae</taxon>
        <taxon>Agaricales</taxon>
        <taxon>Tricholomatineae</taxon>
        <taxon>Lyophyllaceae</taxon>
        <taxon>Lyophyllum</taxon>
    </lineage>
</organism>
<name>A0A9P3UPU9_LYOSH</name>
<dbReference type="InterPro" id="IPR009071">
    <property type="entry name" value="HMG_box_dom"/>
</dbReference>
<dbReference type="AlphaFoldDB" id="A0A9P3UPU9"/>
<evidence type="ECO:0000256" key="2">
    <source>
        <dbReference type="PROSITE-ProRule" id="PRU00267"/>
    </source>
</evidence>
<evidence type="ECO:0000256" key="1">
    <source>
        <dbReference type="ARBA" id="ARBA00023125"/>
    </source>
</evidence>
<dbReference type="Proteomes" id="UP001063166">
    <property type="component" value="Unassembled WGS sequence"/>
</dbReference>
<evidence type="ECO:0000259" key="4">
    <source>
        <dbReference type="PROSITE" id="PS50118"/>
    </source>
</evidence>
<feature type="domain" description="HMG box" evidence="4">
    <location>
        <begin position="205"/>
        <end position="272"/>
    </location>
</feature>
<dbReference type="PROSITE" id="PS50118">
    <property type="entry name" value="HMG_BOX_2"/>
    <property type="match status" value="1"/>
</dbReference>
<dbReference type="GO" id="GO:0003677">
    <property type="term" value="F:DNA binding"/>
    <property type="evidence" value="ECO:0007669"/>
    <property type="project" value="UniProtKB-UniRule"/>
</dbReference>
<dbReference type="GO" id="GO:0005634">
    <property type="term" value="C:nucleus"/>
    <property type="evidence" value="ECO:0007669"/>
    <property type="project" value="UniProtKB-UniRule"/>
</dbReference>
<proteinExistence type="predicted"/>
<evidence type="ECO:0000313" key="6">
    <source>
        <dbReference type="Proteomes" id="UP001063166"/>
    </source>
</evidence>
<keyword evidence="6" id="KW-1185">Reference proteome</keyword>
<dbReference type="Pfam" id="PF09011">
    <property type="entry name" value="HMG_box_2"/>
    <property type="match status" value="1"/>
</dbReference>
<evidence type="ECO:0000256" key="3">
    <source>
        <dbReference type="SAM" id="MobiDB-lite"/>
    </source>
</evidence>
<dbReference type="InterPro" id="IPR036910">
    <property type="entry name" value="HMG_box_dom_sf"/>
</dbReference>
<dbReference type="Gene3D" id="1.10.30.10">
    <property type="entry name" value="High mobility group box domain"/>
    <property type="match status" value="2"/>
</dbReference>